<dbReference type="Pfam" id="PF06953">
    <property type="entry name" value="ArsD"/>
    <property type="match status" value="1"/>
</dbReference>
<dbReference type="GO" id="GO:0045892">
    <property type="term" value="P:negative regulation of DNA-templated transcription"/>
    <property type="evidence" value="ECO:0007669"/>
    <property type="project" value="InterPro"/>
</dbReference>
<name>H3NGV7_9LACT</name>
<dbReference type="NCBIfam" id="NF033727">
    <property type="entry name" value="chaperon_ArsD"/>
    <property type="match status" value="1"/>
</dbReference>
<reference evidence="1 2" key="1">
    <citation type="submission" date="2012-01" db="EMBL/GenBank/DDBJ databases">
        <title>The Genome Sequence of Facklamia languida CCUG 37842.</title>
        <authorList>
            <consortium name="The Broad Institute Genome Sequencing Platform"/>
            <person name="Earl A."/>
            <person name="Ward D."/>
            <person name="Feldgarden M."/>
            <person name="Gevers D."/>
            <person name="Huys G."/>
            <person name="Young S.K."/>
            <person name="Zeng Q."/>
            <person name="Gargeya S."/>
            <person name="Fitzgerald M."/>
            <person name="Haas B."/>
            <person name="Abouelleil A."/>
            <person name="Alvarado L."/>
            <person name="Arachchi H.M."/>
            <person name="Berlin A."/>
            <person name="Chapman S.B."/>
            <person name="Gearin G."/>
            <person name="Goldberg J."/>
            <person name="Griggs A."/>
            <person name="Gujja S."/>
            <person name="Hansen M."/>
            <person name="Heiman D."/>
            <person name="Howarth C."/>
            <person name="Larimer J."/>
            <person name="Lui A."/>
            <person name="MacDonald P.J.P."/>
            <person name="McCowen C."/>
            <person name="Montmayeur A."/>
            <person name="Murphy C."/>
            <person name="Neiman D."/>
            <person name="Pearson M."/>
            <person name="Priest M."/>
            <person name="Roberts A."/>
            <person name="Saif S."/>
            <person name="Shea T."/>
            <person name="Sisk P."/>
            <person name="Stolte C."/>
            <person name="Sykes S."/>
            <person name="Wortman J."/>
            <person name="Nusbaum C."/>
            <person name="Birren B."/>
        </authorList>
    </citation>
    <scope>NUCLEOTIDE SEQUENCE [LARGE SCALE GENOMIC DNA]</scope>
    <source>
        <strain evidence="1 2">CCUG 37842</strain>
    </source>
</reference>
<evidence type="ECO:0000313" key="1">
    <source>
        <dbReference type="EMBL" id="EHR38386.1"/>
    </source>
</evidence>
<dbReference type="EMBL" id="AGEG01000001">
    <property type="protein sequence ID" value="EHR38386.1"/>
    <property type="molecule type" value="Genomic_DNA"/>
</dbReference>
<dbReference type="eggNOG" id="ENOG5032RMG">
    <property type="taxonomic scope" value="Bacteria"/>
</dbReference>
<dbReference type="InterPro" id="IPR010712">
    <property type="entry name" value="Arsenical-R_ArsD"/>
</dbReference>
<dbReference type="AlphaFoldDB" id="H3NGV7"/>
<dbReference type="STRING" id="883113.HMPREF9708_00096"/>
<dbReference type="GO" id="GO:0046685">
    <property type="term" value="P:response to arsenic-containing substance"/>
    <property type="evidence" value="ECO:0007669"/>
    <property type="project" value="InterPro"/>
</dbReference>
<sequence>MKLELFEPAMCCETGICGPSFDRELIVIANIMQQLKDHPDIEVGRYNLAQNTQAFVENQTAIQLIHKEGKKVLPITIVDGQVVKTGAYPSPEEFTSYTKVDFSQIDHEHLMSE</sequence>
<comment type="caution">
    <text evidence="1">The sequence shown here is derived from an EMBL/GenBank/DDBJ whole genome shotgun (WGS) entry which is preliminary data.</text>
</comment>
<organism evidence="1 2">
    <name type="scientific">Facklamia languida CCUG 37842</name>
    <dbReference type="NCBI Taxonomy" id="883113"/>
    <lineage>
        <taxon>Bacteria</taxon>
        <taxon>Bacillati</taxon>
        <taxon>Bacillota</taxon>
        <taxon>Bacilli</taxon>
        <taxon>Lactobacillales</taxon>
        <taxon>Aerococcaceae</taxon>
        <taxon>Facklamia</taxon>
    </lineage>
</organism>
<protein>
    <recommendedName>
        <fullName evidence="3">Arsenical resistance operon trans-acting repressor ArsD</fullName>
    </recommendedName>
</protein>
<dbReference type="RefSeq" id="WP_006307961.1">
    <property type="nucleotide sequence ID" value="NZ_JH601133.1"/>
</dbReference>
<proteinExistence type="predicted"/>
<dbReference type="Proteomes" id="UP000006190">
    <property type="component" value="Unassembled WGS sequence"/>
</dbReference>
<keyword evidence="2" id="KW-1185">Reference proteome</keyword>
<evidence type="ECO:0000313" key="2">
    <source>
        <dbReference type="Proteomes" id="UP000006190"/>
    </source>
</evidence>
<accession>H3NGV7</accession>
<dbReference type="Gene3D" id="3.40.30.10">
    <property type="entry name" value="Glutaredoxin"/>
    <property type="match status" value="1"/>
</dbReference>
<evidence type="ECO:0008006" key="3">
    <source>
        <dbReference type="Google" id="ProtNLM"/>
    </source>
</evidence>
<dbReference type="PATRIC" id="fig|883113.3.peg.97"/>
<dbReference type="HOGENOM" id="CLU_120868_1_0_9"/>
<gene>
    <name evidence="1" type="ORF">HMPREF9708_00096</name>
</gene>
<dbReference type="GO" id="GO:0003677">
    <property type="term" value="F:DNA binding"/>
    <property type="evidence" value="ECO:0007669"/>
    <property type="project" value="InterPro"/>
</dbReference>